<dbReference type="GO" id="GO:0042578">
    <property type="term" value="F:phosphoric ester hydrolase activity"/>
    <property type="evidence" value="ECO:0007669"/>
    <property type="project" value="UniProtKB-ARBA"/>
</dbReference>
<proteinExistence type="predicted"/>
<dbReference type="EMBL" id="PTIZ01000020">
    <property type="protein sequence ID" value="PPK72175.1"/>
    <property type="molecule type" value="Genomic_DNA"/>
</dbReference>
<evidence type="ECO:0000313" key="3">
    <source>
        <dbReference type="Proteomes" id="UP000240010"/>
    </source>
</evidence>
<reference evidence="2 3" key="1">
    <citation type="submission" date="2018-02" db="EMBL/GenBank/DDBJ databases">
        <title>Subsurface microbial communities from deep shales in Ohio and West Virginia, USA.</title>
        <authorList>
            <person name="Wrighton K."/>
        </authorList>
    </citation>
    <scope>NUCLEOTIDE SEQUENCE [LARGE SCALE GENOMIC DNA]</scope>
    <source>
        <strain evidence="2 3">OWC-DMM</strain>
    </source>
</reference>
<evidence type="ECO:0000256" key="1">
    <source>
        <dbReference type="ARBA" id="ARBA00022801"/>
    </source>
</evidence>
<name>A0A2S6H3W9_9GAMM</name>
<dbReference type="AlphaFoldDB" id="A0A2S6H3W9"/>
<dbReference type="PANTHER" id="PTHR31956:SF1">
    <property type="entry name" value="NON-SPECIFIC PHOSPHOLIPASE C1"/>
    <property type="match status" value="1"/>
</dbReference>
<keyword evidence="1" id="KW-0378">Hydrolase</keyword>
<dbReference type="InterPro" id="IPR017850">
    <property type="entry name" value="Alkaline_phosphatase_core_sf"/>
</dbReference>
<dbReference type="Proteomes" id="UP000240010">
    <property type="component" value="Unassembled WGS sequence"/>
</dbReference>
<gene>
    <name evidence="2" type="ORF">B0F87_12010</name>
</gene>
<dbReference type="Pfam" id="PF04185">
    <property type="entry name" value="Phosphoesterase"/>
    <property type="match status" value="1"/>
</dbReference>
<evidence type="ECO:0000313" key="2">
    <source>
        <dbReference type="EMBL" id="PPK72175.1"/>
    </source>
</evidence>
<dbReference type="Gene3D" id="3.40.720.10">
    <property type="entry name" value="Alkaline Phosphatase, subunit A"/>
    <property type="match status" value="1"/>
</dbReference>
<dbReference type="PANTHER" id="PTHR31956">
    <property type="entry name" value="NON-SPECIFIC PHOSPHOLIPASE C4-RELATED"/>
    <property type="match status" value="1"/>
</dbReference>
<sequence length="192" mass="21405">MVNFDAVLSDFLVIFSGCFYRPNIYKFSIITGVTLLCTACAPIPKTYIESCPYQPGQSVVETYPDMLRSTDIPIDHIIGVMQENRSFDHYFQKLPEYGQPDAEVAPANTFNLDNDGKKVFLKRASSPCLGDEPHYWNKVDEQIAGGAMSGFVTAGGTDAMTYYDESWIPYYYALANTFAIADHYHASVPSST</sequence>
<dbReference type="InterPro" id="IPR007312">
    <property type="entry name" value="Phosphoesterase"/>
</dbReference>
<protein>
    <submittedName>
        <fullName evidence="2">Phosphoesterase family protein</fullName>
    </submittedName>
</protein>
<comment type="caution">
    <text evidence="2">The sequence shown here is derived from an EMBL/GenBank/DDBJ whole genome shotgun (WGS) entry which is preliminary data.</text>
</comment>
<accession>A0A2S6H3W9</accession>
<organism evidence="2 3">
    <name type="scientific">Methylobacter tundripaludum</name>
    <dbReference type="NCBI Taxonomy" id="173365"/>
    <lineage>
        <taxon>Bacteria</taxon>
        <taxon>Pseudomonadati</taxon>
        <taxon>Pseudomonadota</taxon>
        <taxon>Gammaproteobacteria</taxon>
        <taxon>Methylococcales</taxon>
        <taxon>Methylococcaceae</taxon>
        <taxon>Methylobacter</taxon>
    </lineage>
</organism>